<dbReference type="Gene3D" id="2.160.20.120">
    <property type="match status" value="1"/>
</dbReference>
<gene>
    <name evidence="2" type="ORF">ACHHYP_00255</name>
</gene>
<organism evidence="2 3">
    <name type="scientific">Achlya hypogyna</name>
    <name type="common">Oomycete</name>
    <name type="synonym">Protoachlya hypogyna</name>
    <dbReference type="NCBI Taxonomy" id="1202772"/>
    <lineage>
        <taxon>Eukaryota</taxon>
        <taxon>Sar</taxon>
        <taxon>Stramenopiles</taxon>
        <taxon>Oomycota</taxon>
        <taxon>Saprolegniomycetes</taxon>
        <taxon>Saprolegniales</taxon>
        <taxon>Achlyaceae</taxon>
        <taxon>Achlya</taxon>
    </lineage>
</organism>
<name>A0A1V9ZUQ5_ACHHY</name>
<evidence type="ECO:0000256" key="1">
    <source>
        <dbReference type="SAM" id="Phobius"/>
    </source>
</evidence>
<keyword evidence="1" id="KW-0472">Membrane</keyword>
<dbReference type="AlphaFoldDB" id="A0A1V9ZUQ5"/>
<feature type="transmembrane region" description="Helical" evidence="1">
    <location>
        <begin position="381"/>
        <end position="399"/>
    </location>
</feature>
<accession>A0A1V9ZUQ5</accession>
<dbReference type="Proteomes" id="UP000243579">
    <property type="component" value="Unassembled WGS sequence"/>
</dbReference>
<dbReference type="OrthoDB" id="79042at2759"/>
<protein>
    <submittedName>
        <fullName evidence="2">Uncharacterized protein</fullName>
    </submittedName>
</protein>
<evidence type="ECO:0000313" key="3">
    <source>
        <dbReference type="Proteomes" id="UP000243579"/>
    </source>
</evidence>
<proteinExistence type="predicted"/>
<keyword evidence="3" id="KW-1185">Reference proteome</keyword>
<keyword evidence="1" id="KW-1133">Transmembrane helix</keyword>
<keyword evidence="1" id="KW-0812">Transmembrane</keyword>
<dbReference type="EMBL" id="JNBR01000001">
    <property type="protein sequence ID" value="OQS01735.1"/>
    <property type="molecule type" value="Genomic_DNA"/>
</dbReference>
<evidence type="ECO:0000313" key="2">
    <source>
        <dbReference type="EMBL" id="OQS01735.1"/>
    </source>
</evidence>
<dbReference type="PANTHER" id="PTHR39200">
    <property type="entry name" value="HYPOTHETICAL EXPORTED PROTEIN"/>
    <property type="match status" value="1"/>
</dbReference>
<dbReference type="PANTHER" id="PTHR39200:SF1">
    <property type="entry name" value="AUTO-TRANSPORTER ADHESIN HEAD GIN DOMAIN-CONTAINING PROTEIN-RELATED"/>
    <property type="match status" value="1"/>
</dbReference>
<sequence length="411" mass="42971">MDTITAPGLVQSHWSSNTTLDGLFLHLPGRVVVRLDAAANTSVAVTITSDSAAILALVSTEVDARSLDSFIEIDGTDLPVAGAHKVLNVTTAAPDVITRGALLVEVVLNASVPFISTHAETVLLPGAWATTVPTAQLRLRAKDSAAVFYADEAGIAVTSLKVEASDAASVQLVTPSLTVGSKLSLEADDSGRVAVTANTTSAATLVSSASDSGTVYLAASAGLHADKLSTSADDDGVVSLYPRGTCGTSKVDADDDGAVYIGSVVCVDTYASAADDGAIVLQTTGVLHATTDDGGSVLYFNSTPAQLPRTRRPHRWFRADQPDVHWTDVNEYPTYKLEPTPALEPKAVAFYPKSRFWSWSWSGGWTALDAAPAPVTSSVEWGAAVACLALVLLAAIVVIKRAARHRYQRIQ</sequence>
<reference evidence="2 3" key="1">
    <citation type="journal article" date="2014" name="Genome Biol. Evol.">
        <title>The secreted proteins of Achlya hypogyna and Thraustotheca clavata identify the ancestral oomycete secretome and reveal gene acquisitions by horizontal gene transfer.</title>
        <authorList>
            <person name="Misner I."/>
            <person name="Blouin N."/>
            <person name="Leonard G."/>
            <person name="Richards T.A."/>
            <person name="Lane C.E."/>
        </authorList>
    </citation>
    <scope>NUCLEOTIDE SEQUENCE [LARGE SCALE GENOMIC DNA]</scope>
    <source>
        <strain evidence="2 3">ATCC 48635</strain>
    </source>
</reference>
<comment type="caution">
    <text evidence="2">The sequence shown here is derived from an EMBL/GenBank/DDBJ whole genome shotgun (WGS) entry which is preliminary data.</text>
</comment>